<dbReference type="Gene3D" id="4.10.400.10">
    <property type="entry name" value="Low-density Lipoprotein Receptor"/>
    <property type="match status" value="3"/>
</dbReference>
<dbReference type="SUPFAM" id="SSF57424">
    <property type="entry name" value="LDL receptor-like module"/>
    <property type="match status" value="3"/>
</dbReference>
<comment type="caution">
    <text evidence="10">The sequence shown here is derived from an EMBL/GenBank/DDBJ whole genome shotgun (WGS) entry which is preliminary data.</text>
</comment>
<evidence type="ECO:0000256" key="5">
    <source>
        <dbReference type="ARBA" id="ARBA00023136"/>
    </source>
</evidence>
<keyword evidence="6 9" id="KW-1015">Disulfide bond</keyword>
<evidence type="ECO:0000256" key="6">
    <source>
        <dbReference type="ARBA" id="ARBA00023157"/>
    </source>
</evidence>
<name>A0A820PRU2_9BILA</name>
<dbReference type="EMBL" id="CAJOBB010025240">
    <property type="protein sequence ID" value="CAF4407039.1"/>
    <property type="molecule type" value="Genomic_DNA"/>
</dbReference>
<organism evidence="10 11">
    <name type="scientific">Adineta steineri</name>
    <dbReference type="NCBI Taxonomy" id="433720"/>
    <lineage>
        <taxon>Eukaryota</taxon>
        <taxon>Metazoa</taxon>
        <taxon>Spiralia</taxon>
        <taxon>Gnathifera</taxon>
        <taxon>Rotifera</taxon>
        <taxon>Eurotatoria</taxon>
        <taxon>Bdelloidea</taxon>
        <taxon>Adinetida</taxon>
        <taxon>Adinetidae</taxon>
        <taxon>Adineta</taxon>
    </lineage>
</organism>
<feature type="disulfide bond" evidence="9">
    <location>
        <begin position="44"/>
        <end position="56"/>
    </location>
</feature>
<evidence type="ECO:0000256" key="2">
    <source>
        <dbReference type="ARBA" id="ARBA00022692"/>
    </source>
</evidence>
<feature type="disulfide bond" evidence="9">
    <location>
        <begin position="86"/>
        <end position="98"/>
    </location>
</feature>
<keyword evidence="4" id="KW-1133">Transmembrane helix</keyword>
<dbReference type="InterPro" id="IPR002172">
    <property type="entry name" value="LDrepeatLR_classA_rpt"/>
</dbReference>
<evidence type="ECO:0000313" key="10">
    <source>
        <dbReference type="EMBL" id="CAF4407039.1"/>
    </source>
</evidence>
<dbReference type="InterPro" id="IPR051221">
    <property type="entry name" value="LDLR-related"/>
</dbReference>
<dbReference type="Proteomes" id="UP000663868">
    <property type="component" value="Unassembled WGS sequence"/>
</dbReference>
<dbReference type="FunFam" id="4.10.400.10:FF:000011">
    <property type="entry name" value="Low-density lipoprotein receptor-related protein 1"/>
    <property type="match status" value="1"/>
</dbReference>
<reference evidence="10" key="1">
    <citation type="submission" date="2021-02" db="EMBL/GenBank/DDBJ databases">
        <authorList>
            <person name="Nowell W R."/>
        </authorList>
    </citation>
    <scope>NUCLEOTIDE SEQUENCE</scope>
</reference>
<dbReference type="PROSITE" id="PS01209">
    <property type="entry name" value="LDLRA_1"/>
    <property type="match status" value="1"/>
</dbReference>
<gene>
    <name evidence="10" type="ORF">KXQ929_LOCUS51357</name>
</gene>
<feature type="disulfide bond" evidence="9">
    <location>
        <begin position="51"/>
        <end position="69"/>
    </location>
</feature>
<protein>
    <submittedName>
        <fullName evidence="10">Uncharacterized protein</fullName>
    </submittedName>
</protein>
<comment type="subcellular location">
    <subcellularLocation>
        <location evidence="1">Membrane</location>
        <topology evidence="1">Single-pass membrane protein</topology>
    </subcellularLocation>
</comment>
<accession>A0A820PRU2</accession>
<comment type="caution">
    <text evidence="9">Lacks conserved residue(s) required for the propagation of feature annotation.</text>
</comment>
<feature type="non-terminal residue" evidence="10">
    <location>
        <position position="121"/>
    </location>
</feature>
<keyword evidence="7" id="KW-0675">Receptor</keyword>
<evidence type="ECO:0000256" key="8">
    <source>
        <dbReference type="ARBA" id="ARBA00023180"/>
    </source>
</evidence>
<evidence type="ECO:0000256" key="4">
    <source>
        <dbReference type="ARBA" id="ARBA00022989"/>
    </source>
</evidence>
<dbReference type="InterPro" id="IPR023415">
    <property type="entry name" value="LDLR_class-A_CS"/>
</dbReference>
<dbReference type="InterPro" id="IPR036055">
    <property type="entry name" value="LDL_receptor-like_sf"/>
</dbReference>
<dbReference type="SMART" id="SM00192">
    <property type="entry name" value="LDLa"/>
    <property type="match status" value="3"/>
</dbReference>
<feature type="non-terminal residue" evidence="10">
    <location>
        <position position="1"/>
    </location>
</feature>
<dbReference type="Pfam" id="PF00057">
    <property type="entry name" value="Ldl_recept_a"/>
    <property type="match status" value="3"/>
</dbReference>
<sequence>CNGTNSMKCPNNNICIQKTYLCDGDNDCGDNSDESPIFCHSIQCNTTEFRCGNGRCIPYSWVCNGRRDCADSTDEPPDCRASNRTCPTGLWKCDNGRCISPDQRCNGIDDCRDGSDEDERH</sequence>
<dbReference type="PANTHER" id="PTHR22722">
    <property type="entry name" value="LOW-DENSITY LIPOPROTEIN RECEPTOR-RELATED PROTEIN 2-RELATED"/>
    <property type="match status" value="1"/>
</dbReference>
<dbReference type="CDD" id="cd00112">
    <property type="entry name" value="LDLa"/>
    <property type="match status" value="3"/>
</dbReference>
<proteinExistence type="predicted"/>
<evidence type="ECO:0000256" key="9">
    <source>
        <dbReference type="PROSITE-ProRule" id="PRU00124"/>
    </source>
</evidence>
<dbReference type="PANTHER" id="PTHR22722:SF14">
    <property type="entry name" value="MEGALIN, ISOFORM A"/>
    <property type="match status" value="1"/>
</dbReference>
<dbReference type="PROSITE" id="PS50068">
    <property type="entry name" value="LDLRA_2"/>
    <property type="match status" value="3"/>
</dbReference>
<dbReference type="PRINTS" id="PR00261">
    <property type="entry name" value="LDLRECEPTOR"/>
</dbReference>
<keyword evidence="3" id="KW-0677">Repeat</keyword>
<evidence type="ECO:0000256" key="7">
    <source>
        <dbReference type="ARBA" id="ARBA00023170"/>
    </source>
</evidence>
<dbReference type="GO" id="GO:0006898">
    <property type="term" value="P:receptor-mediated endocytosis"/>
    <property type="evidence" value="ECO:0007669"/>
    <property type="project" value="TreeGrafter"/>
</dbReference>
<dbReference type="GO" id="GO:0043235">
    <property type="term" value="C:receptor complex"/>
    <property type="evidence" value="ECO:0007669"/>
    <property type="project" value="TreeGrafter"/>
</dbReference>
<evidence type="ECO:0000313" key="11">
    <source>
        <dbReference type="Proteomes" id="UP000663868"/>
    </source>
</evidence>
<feature type="disulfide bond" evidence="9">
    <location>
        <begin position="93"/>
        <end position="111"/>
    </location>
</feature>
<keyword evidence="2" id="KW-0812">Transmembrane</keyword>
<evidence type="ECO:0000256" key="3">
    <source>
        <dbReference type="ARBA" id="ARBA00022737"/>
    </source>
</evidence>
<dbReference type="GO" id="GO:0042562">
    <property type="term" value="F:hormone binding"/>
    <property type="evidence" value="ECO:0007669"/>
    <property type="project" value="TreeGrafter"/>
</dbReference>
<dbReference type="GO" id="GO:0016324">
    <property type="term" value="C:apical plasma membrane"/>
    <property type="evidence" value="ECO:0007669"/>
    <property type="project" value="TreeGrafter"/>
</dbReference>
<evidence type="ECO:0000256" key="1">
    <source>
        <dbReference type="ARBA" id="ARBA00004167"/>
    </source>
</evidence>
<dbReference type="FunFam" id="4.10.400.10:FF:000005">
    <property type="entry name" value="low-density lipoprotein receptor-related protein 1B"/>
    <property type="match status" value="1"/>
</dbReference>
<keyword evidence="8" id="KW-0325">Glycoprotein</keyword>
<keyword evidence="5" id="KW-0472">Membrane</keyword>
<dbReference type="AlphaFoldDB" id="A0A820PRU2"/>